<dbReference type="InterPro" id="IPR011051">
    <property type="entry name" value="RmlC_Cupin_sf"/>
</dbReference>
<dbReference type="eggNOG" id="ENOG502S1JQ">
    <property type="taxonomic scope" value="Eukaryota"/>
</dbReference>
<dbReference type="Proteomes" id="UP000002059">
    <property type="component" value="Partially assembled WGS sequence"/>
</dbReference>
<evidence type="ECO:0000256" key="2">
    <source>
        <dbReference type="ARBA" id="ARBA00022631"/>
    </source>
</evidence>
<comment type="catalytic activity">
    <reaction evidence="4">
        <text>(S)-ureidoglycolate = urea + glyoxylate</text>
        <dbReference type="Rhea" id="RHEA:11304"/>
        <dbReference type="ChEBI" id="CHEBI:16199"/>
        <dbReference type="ChEBI" id="CHEBI:36655"/>
        <dbReference type="ChEBI" id="CHEBI:57296"/>
        <dbReference type="EC" id="4.3.2.3"/>
    </reaction>
</comment>
<feature type="compositionally biased region" description="Basic and acidic residues" evidence="5">
    <location>
        <begin position="149"/>
        <end position="162"/>
    </location>
</feature>
<dbReference type="HOGENOM" id="CLU_070848_0_0_1"/>
<accession>C1H2C2</accession>
<evidence type="ECO:0000256" key="1">
    <source>
        <dbReference type="ARBA" id="ARBA00011738"/>
    </source>
</evidence>
<keyword evidence="7" id="KW-1185">Reference proteome</keyword>
<dbReference type="OMA" id="DCQEVAF"/>
<dbReference type="STRING" id="502779.C1H2C2"/>
<evidence type="ECO:0000313" key="7">
    <source>
        <dbReference type="Proteomes" id="UP000002059"/>
    </source>
</evidence>
<dbReference type="SUPFAM" id="SSF51182">
    <property type="entry name" value="RmlC-like cupins"/>
    <property type="match status" value="1"/>
</dbReference>
<dbReference type="PANTHER" id="PTHR21221">
    <property type="entry name" value="UREIDOGLYCOLATE HYDROLASE"/>
    <property type="match status" value="1"/>
</dbReference>
<evidence type="ECO:0000256" key="3">
    <source>
        <dbReference type="ARBA" id="ARBA00023239"/>
    </source>
</evidence>
<dbReference type="GO" id="GO:0006144">
    <property type="term" value="P:purine nucleobase metabolic process"/>
    <property type="evidence" value="ECO:0007669"/>
    <property type="project" value="UniProtKB-KW"/>
</dbReference>
<sequence>MAPPILPSPKLSISASPLTPSSFQPFGNAICSPLPSTLARAPPVTSIRSLANTNSSTVSDLPTPTLANQSTALKYSPISVFQNNYDQCESTRSRDRGGAGSPCMSMFSCFPRSLRGGGEQGKGFFDVRILERHPYTTQTFVPLGVTTPADKRGQGRESRRSTDTSNNGDIDDNSNNGMAPSFLVIVAPSLHGQTARATVVNARGLKEVVIRDPPDMRNMKAFVAHGGQAVTYGVGTWHAPMVVVGRHRVDFVVVQFVNGVAEDDCQEVAFGEGIVVDVDIDVDVREMEVYEDEVAKL</sequence>
<feature type="compositionally biased region" description="Low complexity" evidence="5">
    <location>
        <begin position="163"/>
        <end position="175"/>
    </location>
</feature>
<evidence type="ECO:0000313" key="6">
    <source>
        <dbReference type="EMBL" id="EEH33702.1"/>
    </source>
</evidence>
<evidence type="ECO:0000256" key="4">
    <source>
        <dbReference type="ARBA" id="ARBA00047684"/>
    </source>
</evidence>
<dbReference type="Pfam" id="PF04115">
    <property type="entry name" value="Ureidogly_lyase"/>
    <property type="match status" value="1"/>
</dbReference>
<dbReference type="GeneID" id="9096486"/>
<dbReference type="CDD" id="cd20298">
    <property type="entry name" value="cupin_UAH"/>
    <property type="match status" value="1"/>
</dbReference>
<dbReference type="GO" id="GO:0004848">
    <property type="term" value="F:ureidoglycolate hydrolase activity"/>
    <property type="evidence" value="ECO:0007669"/>
    <property type="project" value="InterPro"/>
</dbReference>
<dbReference type="EMBL" id="KN294003">
    <property type="protein sequence ID" value="EEH33702.1"/>
    <property type="molecule type" value="Genomic_DNA"/>
</dbReference>
<dbReference type="Gene3D" id="2.60.120.480">
    <property type="entry name" value="Ureidoglycolate hydrolase"/>
    <property type="match status" value="1"/>
</dbReference>
<dbReference type="InterPro" id="IPR024060">
    <property type="entry name" value="Ureidoglycolate_lyase_dom_sf"/>
</dbReference>
<dbReference type="GO" id="GO:0050385">
    <property type="term" value="F:ureidoglycolate lyase activity"/>
    <property type="evidence" value="ECO:0007669"/>
    <property type="project" value="UniProtKB-EC"/>
</dbReference>
<dbReference type="VEuPathDB" id="FungiDB:PAAG_04751"/>
<dbReference type="KEGG" id="pbl:PAAG_04751"/>
<dbReference type="RefSeq" id="XP_002793222.1">
    <property type="nucleotide sequence ID" value="XM_002793176.2"/>
</dbReference>
<protein>
    <recommendedName>
        <fullName evidence="8">Ureidoglycolate hydrolase</fullName>
    </recommendedName>
</protein>
<dbReference type="InterPro" id="IPR047233">
    <property type="entry name" value="UAH_cupin"/>
</dbReference>
<keyword evidence="3" id="KW-0456">Lyase</keyword>
<feature type="region of interest" description="Disordered" evidence="5">
    <location>
        <begin position="140"/>
        <end position="175"/>
    </location>
</feature>
<evidence type="ECO:0000256" key="5">
    <source>
        <dbReference type="SAM" id="MobiDB-lite"/>
    </source>
</evidence>
<dbReference type="InterPro" id="IPR007247">
    <property type="entry name" value="Ureidogly_lyase"/>
</dbReference>
<comment type="subunit">
    <text evidence="1">Homodimer.</text>
</comment>
<gene>
    <name evidence="6" type="ORF">PAAG_04751</name>
</gene>
<organism evidence="6 7">
    <name type="scientific">Paracoccidioides lutzii (strain ATCC MYA-826 / Pb01)</name>
    <name type="common">Paracoccidioides brasiliensis</name>
    <dbReference type="NCBI Taxonomy" id="502779"/>
    <lineage>
        <taxon>Eukaryota</taxon>
        <taxon>Fungi</taxon>
        <taxon>Dikarya</taxon>
        <taxon>Ascomycota</taxon>
        <taxon>Pezizomycotina</taxon>
        <taxon>Eurotiomycetes</taxon>
        <taxon>Eurotiomycetidae</taxon>
        <taxon>Onygenales</taxon>
        <taxon>Ajellomycetaceae</taxon>
        <taxon>Paracoccidioides</taxon>
    </lineage>
</organism>
<dbReference type="OrthoDB" id="10266039at2759"/>
<keyword evidence="2" id="KW-0659">Purine metabolism</keyword>
<proteinExistence type="predicted"/>
<name>C1H2C2_PARBA</name>
<evidence type="ECO:0008006" key="8">
    <source>
        <dbReference type="Google" id="ProtNLM"/>
    </source>
</evidence>
<dbReference type="GO" id="GO:0000256">
    <property type="term" value="P:allantoin catabolic process"/>
    <property type="evidence" value="ECO:0007669"/>
    <property type="project" value="InterPro"/>
</dbReference>
<dbReference type="PANTHER" id="PTHR21221:SF1">
    <property type="entry name" value="UREIDOGLYCOLATE LYASE"/>
    <property type="match status" value="1"/>
</dbReference>
<dbReference type="AlphaFoldDB" id="C1H2C2"/>
<reference evidence="6 7" key="1">
    <citation type="journal article" date="2011" name="PLoS Genet.">
        <title>Comparative genomic analysis of human fungal pathogens causing paracoccidioidomycosis.</title>
        <authorList>
            <person name="Desjardins C.A."/>
            <person name="Champion M.D."/>
            <person name="Holder J.W."/>
            <person name="Muszewska A."/>
            <person name="Goldberg J."/>
            <person name="Bailao A.M."/>
            <person name="Brigido M.M."/>
            <person name="Ferreira M.E."/>
            <person name="Garcia A.M."/>
            <person name="Grynberg M."/>
            <person name="Gujja S."/>
            <person name="Heiman D.I."/>
            <person name="Henn M.R."/>
            <person name="Kodira C.D."/>
            <person name="Leon-Narvaez H."/>
            <person name="Longo L.V."/>
            <person name="Ma L.J."/>
            <person name="Malavazi I."/>
            <person name="Matsuo A.L."/>
            <person name="Morais F.V."/>
            <person name="Pereira M."/>
            <person name="Rodriguez-Brito S."/>
            <person name="Sakthikumar S."/>
            <person name="Salem-Izacc S.M."/>
            <person name="Sykes S.M."/>
            <person name="Teixeira M.M."/>
            <person name="Vallejo M.C."/>
            <person name="Walter M.E."/>
            <person name="Yandava C."/>
            <person name="Young S."/>
            <person name="Zeng Q."/>
            <person name="Zucker J."/>
            <person name="Felipe M.S."/>
            <person name="Goldman G.H."/>
            <person name="Haas B.J."/>
            <person name="McEwen J.G."/>
            <person name="Nino-Vega G."/>
            <person name="Puccia R."/>
            <person name="San-Blas G."/>
            <person name="Soares C.M."/>
            <person name="Birren B.W."/>
            <person name="Cuomo C.A."/>
        </authorList>
    </citation>
    <scope>NUCLEOTIDE SEQUENCE [LARGE SCALE GENOMIC DNA]</scope>
    <source>
        <strain evidence="7">ATCC MYA-826 / Pb01</strain>
    </source>
</reference>